<gene>
    <name evidence="1" type="ORF">GCM10023261_07160</name>
</gene>
<organism evidence="1 2">
    <name type="scientific">Bartonella jaculi</name>
    <dbReference type="NCBI Taxonomy" id="686226"/>
    <lineage>
        <taxon>Bacteria</taxon>
        <taxon>Pseudomonadati</taxon>
        <taxon>Pseudomonadota</taxon>
        <taxon>Alphaproteobacteria</taxon>
        <taxon>Hyphomicrobiales</taxon>
        <taxon>Bartonellaceae</taxon>
        <taxon>Bartonella</taxon>
    </lineage>
</organism>
<accession>A0ABP9N1A8</accession>
<proteinExistence type="predicted"/>
<comment type="caution">
    <text evidence="1">The sequence shown here is derived from an EMBL/GenBank/DDBJ whole genome shotgun (WGS) entry which is preliminary data.</text>
</comment>
<sequence>MIYAEFSVLKIPLGFDIFPTVYKAAWNYRGTSKRNEQYLKHYLMCTSKFISRSDIFIKNALIKGH</sequence>
<dbReference type="Proteomes" id="UP001500864">
    <property type="component" value="Unassembled WGS sequence"/>
</dbReference>
<dbReference type="EMBL" id="BAABIZ010000005">
    <property type="protein sequence ID" value="GAA5106601.1"/>
    <property type="molecule type" value="Genomic_DNA"/>
</dbReference>
<reference evidence="2" key="1">
    <citation type="journal article" date="2019" name="Int. J. Syst. Evol. Microbiol.">
        <title>The Global Catalogue of Microorganisms (GCM) 10K type strain sequencing project: providing services to taxonomists for standard genome sequencing and annotation.</title>
        <authorList>
            <consortium name="The Broad Institute Genomics Platform"/>
            <consortium name="The Broad Institute Genome Sequencing Center for Infectious Disease"/>
            <person name="Wu L."/>
            <person name="Ma J."/>
        </authorList>
    </citation>
    <scope>NUCLEOTIDE SEQUENCE [LARGE SCALE GENOMIC DNA]</scope>
    <source>
        <strain evidence="2">JCM 17712</strain>
    </source>
</reference>
<keyword evidence="2" id="KW-1185">Reference proteome</keyword>
<evidence type="ECO:0000313" key="2">
    <source>
        <dbReference type="Proteomes" id="UP001500864"/>
    </source>
</evidence>
<protein>
    <submittedName>
        <fullName evidence="1">Uncharacterized protein</fullName>
    </submittedName>
</protein>
<evidence type="ECO:0000313" key="1">
    <source>
        <dbReference type="EMBL" id="GAA5106601.1"/>
    </source>
</evidence>
<name>A0ABP9N1A8_9HYPH</name>